<dbReference type="Proteomes" id="UP001500212">
    <property type="component" value="Unassembled WGS sequence"/>
</dbReference>
<protein>
    <submittedName>
        <fullName evidence="4">Lsr2 family protein</fullName>
    </submittedName>
</protein>
<evidence type="ECO:0000259" key="3">
    <source>
        <dbReference type="Pfam" id="PF23359"/>
    </source>
</evidence>
<dbReference type="InterPro" id="IPR024412">
    <property type="entry name" value="Lsr2_dim_dom"/>
</dbReference>
<proteinExistence type="predicted"/>
<reference evidence="5" key="1">
    <citation type="journal article" date="2019" name="Int. J. Syst. Evol. Microbiol.">
        <title>The Global Catalogue of Microorganisms (GCM) 10K type strain sequencing project: providing services to taxonomists for standard genome sequencing and annotation.</title>
        <authorList>
            <consortium name="The Broad Institute Genomics Platform"/>
            <consortium name="The Broad Institute Genome Sequencing Center for Infectious Disease"/>
            <person name="Wu L."/>
            <person name="Ma J."/>
        </authorList>
    </citation>
    <scope>NUCLEOTIDE SEQUENCE [LARGE SCALE GENOMIC DNA]</scope>
    <source>
        <strain evidence="5">JCM 17938</strain>
    </source>
</reference>
<dbReference type="Pfam" id="PF11774">
    <property type="entry name" value="Lsr2"/>
    <property type="match status" value="1"/>
</dbReference>
<gene>
    <name evidence="4" type="ORF">GCM10023195_05030</name>
</gene>
<accession>A0ABP8TC29</accession>
<dbReference type="Gene3D" id="3.30.60.230">
    <property type="entry name" value="Lsr2, dimerization domain"/>
    <property type="match status" value="1"/>
</dbReference>
<feature type="domain" description="Lsr2 DNA-binding" evidence="3">
    <location>
        <begin position="70"/>
        <end position="105"/>
    </location>
</feature>
<evidence type="ECO:0000313" key="5">
    <source>
        <dbReference type="Proteomes" id="UP001500212"/>
    </source>
</evidence>
<sequence>MAEQVIKRLIDDLDGSEAEETVSFAIDGVTYEIDLSAENAGILRDRLSPFVERGRRVGGVRRPRGRAVSSRQRSADIRAWAKARGIEVSERGRIPATVIEQYEQAH</sequence>
<keyword evidence="1" id="KW-0238">DNA-binding</keyword>
<evidence type="ECO:0000259" key="2">
    <source>
        <dbReference type="Pfam" id="PF11774"/>
    </source>
</evidence>
<dbReference type="InterPro" id="IPR042261">
    <property type="entry name" value="Lsr2-like_dimerization"/>
</dbReference>
<dbReference type="Pfam" id="PF23359">
    <property type="entry name" value="Lsr2_DNA-bd"/>
    <property type="match status" value="1"/>
</dbReference>
<dbReference type="Gene3D" id="4.10.320.10">
    <property type="entry name" value="E3-binding domain"/>
    <property type="match status" value="1"/>
</dbReference>
<evidence type="ECO:0000256" key="1">
    <source>
        <dbReference type="ARBA" id="ARBA00023125"/>
    </source>
</evidence>
<keyword evidence="5" id="KW-1185">Reference proteome</keyword>
<dbReference type="EMBL" id="BAABHJ010000002">
    <property type="protein sequence ID" value="GAA4601838.1"/>
    <property type="molecule type" value="Genomic_DNA"/>
</dbReference>
<feature type="domain" description="Lsr2 dimerization" evidence="2">
    <location>
        <begin position="1"/>
        <end position="58"/>
    </location>
</feature>
<evidence type="ECO:0000313" key="4">
    <source>
        <dbReference type="EMBL" id="GAA4601838.1"/>
    </source>
</evidence>
<name>A0ABP8TC29_9ACTN</name>
<comment type="caution">
    <text evidence="4">The sequence shown here is derived from an EMBL/GenBank/DDBJ whole genome shotgun (WGS) entry which is preliminary data.</text>
</comment>
<dbReference type="InterPro" id="IPR036625">
    <property type="entry name" value="E3-bd_dom_sf"/>
</dbReference>
<dbReference type="InterPro" id="IPR055370">
    <property type="entry name" value="Lsr2_DNA-bd"/>
</dbReference>
<dbReference type="RefSeq" id="WP_345347514.1">
    <property type="nucleotide sequence ID" value="NZ_BAABHJ010000002.1"/>
</dbReference>
<organism evidence="4 5">
    <name type="scientific">Actinoallomurus liliacearum</name>
    <dbReference type="NCBI Taxonomy" id="1080073"/>
    <lineage>
        <taxon>Bacteria</taxon>
        <taxon>Bacillati</taxon>
        <taxon>Actinomycetota</taxon>
        <taxon>Actinomycetes</taxon>
        <taxon>Streptosporangiales</taxon>
        <taxon>Thermomonosporaceae</taxon>
        <taxon>Actinoallomurus</taxon>
    </lineage>
</organism>